<dbReference type="RefSeq" id="WP_229882561.1">
    <property type="nucleotide sequence ID" value="NZ_BMVG01000080.1"/>
</dbReference>
<comment type="caution">
    <text evidence="2">The sequence shown here is derived from an EMBL/GenBank/DDBJ whole genome shotgun (WGS) entry which is preliminary data.</text>
</comment>
<accession>A0A918INZ4</accession>
<proteinExistence type="predicted"/>
<keyword evidence="3" id="KW-1185">Reference proteome</keyword>
<evidence type="ECO:0000313" key="3">
    <source>
        <dbReference type="Proteomes" id="UP000655443"/>
    </source>
</evidence>
<reference evidence="2" key="1">
    <citation type="journal article" date="2014" name="Int. J. Syst. Evol. Microbiol.">
        <title>Complete genome sequence of Corynebacterium casei LMG S-19264T (=DSM 44701T), isolated from a smear-ripened cheese.</title>
        <authorList>
            <consortium name="US DOE Joint Genome Institute (JGI-PGF)"/>
            <person name="Walter F."/>
            <person name="Albersmeier A."/>
            <person name="Kalinowski J."/>
            <person name="Ruckert C."/>
        </authorList>
    </citation>
    <scope>NUCLEOTIDE SEQUENCE</scope>
    <source>
        <strain evidence="2">JCM 4714</strain>
    </source>
</reference>
<keyword evidence="1" id="KW-1133">Transmembrane helix</keyword>
<dbReference type="Pfam" id="PF19721">
    <property type="entry name" value="DUF6215"/>
    <property type="match status" value="1"/>
</dbReference>
<dbReference type="EMBL" id="BMVG01000080">
    <property type="protein sequence ID" value="GGW23384.1"/>
    <property type="molecule type" value="Genomic_DNA"/>
</dbReference>
<name>A0A918INZ4_9ACTN</name>
<reference evidence="2" key="2">
    <citation type="submission" date="2020-09" db="EMBL/GenBank/DDBJ databases">
        <authorList>
            <person name="Sun Q."/>
            <person name="Ohkuma M."/>
        </authorList>
    </citation>
    <scope>NUCLEOTIDE SEQUENCE</scope>
    <source>
        <strain evidence="2">JCM 4714</strain>
    </source>
</reference>
<evidence type="ECO:0000313" key="2">
    <source>
        <dbReference type="EMBL" id="GGW23384.1"/>
    </source>
</evidence>
<keyword evidence="1" id="KW-0812">Transmembrane</keyword>
<evidence type="ECO:0000256" key="1">
    <source>
        <dbReference type="SAM" id="Phobius"/>
    </source>
</evidence>
<feature type="transmembrane region" description="Helical" evidence="1">
    <location>
        <begin position="14"/>
        <end position="32"/>
    </location>
</feature>
<organism evidence="2 3">
    <name type="scientific">Streptomyces alanosinicus</name>
    <dbReference type="NCBI Taxonomy" id="68171"/>
    <lineage>
        <taxon>Bacteria</taxon>
        <taxon>Bacillati</taxon>
        <taxon>Actinomycetota</taxon>
        <taxon>Actinomycetes</taxon>
        <taxon>Kitasatosporales</taxon>
        <taxon>Streptomycetaceae</taxon>
        <taxon>Streptomyces</taxon>
    </lineage>
</organism>
<sequence>MPDPPPAEKEPSHLGRAVAAVAIFGLVGALLWRGQDRLPGSIAASPANPASCSSSEHDELPREYKTSRAVSGYELCKALNQPDLALFLGTPGEKPTTASGSNTLVDKDPAPEAEVDFDTCTVQLSAGFKVSVAEWVALLSLGKQDSVKTFTVLGRPAVFSSSRAMRMNLDPVNGSSADGNGPPVRTLYVARDKGDRGGMYHIAVWSKSGALPTDRALVRIAEKVLPALSGR</sequence>
<dbReference type="AlphaFoldDB" id="A0A918INZ4"/>
<keyword evidence="1" id="KW-0472">Membrane</keyword>
<protein>
    <submittedName>
        <fullName evidence="2">Uncharacterized protein</fullName>
    </submittedName>
</protein>
<gene>
    <name evidence="2" type="ORF">GCM10010339_93310</name>
</gene>
<dbReference type="InterPro" id="IPR046187">
    <property type="entry name" value="DUF6215"/>
</dbReference>
<dbReference type="Proteomes" id="UP000655443">
    <property type="component" value="Unassembled WGS sequence"/>
</dbReference>